<dbReference type="OrthoDB" id="597977at2"/>
<organism evidence="2 3">
    <name type="scientific">Flavobacterium terrigena</name>
    <dbReference type="NCBI Taxonomy" id="402734"/>
    <lineage>
        <taxon>Bacteria</taxon>
        <taxon>Pseudomonadati</taxon>
        <taxon>Bacteroidota</taxon>
        <taxon>Flavobacteriia</taxon>
        <taxon>Flavobacteriales</taxon>
        <taxon>Flavobacteriaceae</taxon>
        <taxon>Flavobacterium</taxon>
    </lineage>
</organism>
<dbReference type="Pfam" id="PF12728">
    <property type="entry name" value="HTH_17"/>
    <property type="match status" value="1"/>
</dbReference>
<name>A0A1H6SSB7_9FLAO</name>
<reference evidence="3" key="1">
    <citation type="submission" date="2016-10" db="EMBL/GenBank/DDBJ databases">
        <authorList>
            <person name="Varghese N."/>
            <person name="Submissions S."/>
        </authorList>
    </citation>
    <scope>NUCLEOTIDE SEQUENCE [LARGE SCALE GENOMIC DNA]</scope>
    <source>
        <strain evidence="3">DSM 17934</strain>
    </source>
</reference>
<evidence type="ECO:0000259" key="1">
    <source>
        <dbReference type="Pfam" id="PF12728"/>
    </source>
</evidence>
<dbReference type="STRING" id="402734.SAMN05660918_1492"/>
<proteinExistence type="predicted"/>
<dbReference type="InterPro" id="IPR041657">
    <property type="entry name" value="HTH_17"/>
</dbReference>
<dbReference type="Proteomes" id="UP000199702">
    <property type="component" value="Unassembled WGS sequence"/>
</dbReference>
<dbReference type="InterPro" id="IPR010093">
    <property type="entry name" value="SinI_DNA-bd"/>
</dbReference>
<gene>
    <name evidence="2" type="ORF">SAMN05660918_1492</name>
</gene>
<dbReference type="AlphaFoldDB" id="A0A1H6SSB7"/>
<sequence length="99" mass="11624">MELFQQKLDKIEALLKRQYALSKEILTLEEGADFLNLSKSALYKMTSKKEIPFYNPGGKKIYFKKSELESWVLNSKVYSSFEIEENLDTYLSRTQKSKL</sequence>
<feature type="domain" description="Helix-turn-helix" evidence="1">
    <location>
        <begin position="26"/>
        <end position="72"/>
    </location>
</feature>
<evidence type="ECO:0000313" key="3">
    <source>
        <dbReference type="Proteomes" id="UP000199702"/>
    </source>
</evidence>
<dbReference type="NCBIfam" id="TIGR01764">
    <property type="entry name" value="excise"/>
    <property type="match status" value="1"/>
</dbReference>
<dbReference type="EMBL" id="FNYA01000002">
    <property type="protein sequence ID" value="SEI70868.1"/>
    <property type="molecule type" value="Genomic_DNA"/>
</dbReference>
<dbReference type="GO" id="GO:0003677">
    <property type="term" value="F:DNA binding"/>
    <property type="evidence" value="ECO:0007669"/>
    <property type="project" value="InterPro"/>
</dbReference>
<dbReference type="RefSeq" id="WP_091310640.1">
    <property type="nucleotide sequence ID" value="NZ_CBCSJU010000002.1"/>
</dbReference>
<evidence type="ECO:0000313" key="2">
    <source>
        <dbReference type="EMBL" id="SEI70868.1"/>
    </source>
</evidence>
<accession>A0A1H6SSB7</accession>
<keyword evidence="3" id="KW-1185">Reference proteome</keyword>
<protein>
    <submittedName>
        <fullName evidence="2">Transcriptional regulator, AlpA family</fullName>
    </submittedName>
</protein>